<dbReference type="GO" id="GO:0005634">
    <property type="term" value="C:nucleus"/>
    <property type="evidence" value="ECO:0007669"/>
    <property type="project" value="InterPro"/>
</dbReference>
<organism evidence="2 3">
    <name type="scientific">Smutsornis africanus</name>
    <name type="common">Double-banded courser</name>
    <name type="synonym">Rhinoptilus africanus</name>
    <dbReference type="NCBI Taxonomy" id="240209"/>
    <lineage>
        <taxon>Eukaryota</taxon>
        <taxon>Metazoa</taxon>
        <taxon>Chordata</taxon>
        <taxon>Craniata</taxon>
        <taxon>Vertebrata</taxon>
        <taxon>Euteleostomi</taxon>
        <taxon>Archelosauria</taxon>
        <taxon>Archosauria</taxon>
        <taxon>Dinosauria</taxon>
        <taxon>Saurischia</taxon>
        <taxon>Theropoda</taxon>
        <taxon>Coelurosauria</taxon>
        <taxon>Aves</taxon>
        <taxon>Neognathae</taxon>
        <taxon>Neoaves</taxon>
        <taxon>Charadriiformes</taxon>
        <taxon>Glareolidae</taxon>
        <taxon>Rhinoptilus</taxon>
    </lineage>
</organism>
<dbReference type="Proteomes" id="UP000525158">
    <property type="component" value="Unassembled WGS sequence"/>
</dbReference>
<feature type="region of interest" description="Disordered" evidence="1">
    <location>
        <begin position="1033"/>
        <end position="1110"/>
    </location>
</feature>
<evidence type="ECO:0000313" key="3">
    <source>
        <dbReference type="Proteomes" id="UP000525158"/>
    </source>
</evidence>
<name>A0A7L1IS10_SMUAF</name>
<evidence type="ECO:0000313" key="2">
    <source>
        <dbReference type="EMBL" id="NXN41378.1"/>
    </source>
</evidence>
<dbReference type="GO" id="GO:0006508">
    <property type="term" value="P:proteolysis"/>
    <property type="evidence" value="ECO:0007669"/>
    <property type="project" value="InterPro"/>
</dbReference>
<comment type="caution">
    <text evidence="2">The sequence shown here is derived from an EMBL/GenBank/DDBJ whole genome shotgun (WGS) entry which is preliminary data.</text>
</comment>
<feature type="non-terminal residue" evidence="2">
    <location>
        <position position="1446"/>
    </location>
</feature>
<dbReference type="GO" id="GO:0005737">
    <property type="term" value="C:cytoplasm"/>
    <property type="evidence" value="ECO:0007669"/>
    <property type="project" value="TreeGrafter"/>
</dbReference>
<dbReference type="PANTHER" id="PTHR12792:SF0">
    <property type="entry name" value="SEPARIN"/>
    <property type="match status" value="1"/>
</dbReference>
<reference evidence="2 3" key="1">
    <citation type="submission" date="2019-09" db="EMBL/GenBank/DDBJ databases">
        <title>Bird 10,000 Genomes (B10K) Project - Family phase.</title>
        <authorList>
            <person name="Zhang G."/>
        </authorList>
    </citation>
    <scope>NUCLEOTIDE SEQUENCE [LARGE SCALE GENOMIC DNA]</scope>
    <source>
        <strain evidence="2">B10K-DU-002-36</strain>
        <tissue evidence="2">Muscle</tissue>
    </source>
</reference>
<protein>
    <submittedName>
        <fullName evidence="2">ESPL1 protein</fullName>
    </submittedName>
</protein>
<feature type="region of interest" description="Disordered" evidence="1">
    <location>
        <begin position="1122"/>
        <end position="1159"/>
    </location>
</feature>
<proteinExistence type="predicted"/>
<gene>
    <name evidence="2" type="primary">Espl1</name>
    <name evidence="2" type="ORF">RHIAFR_R11472</name>
</gene>
<sequence>REDVLSLCAFTEGHHRVLHRLLRRVPPDGVKQKVMVKQLLYHSLQLFASVAYDAFQCSQASDWPGVEQLTVGCRKSVAWMLEALEGLPESERAKYLDVTASCTFKLGYIFYNQNLHQEASAVCELFCERLQAADAYACPEIPPEWLHKCFRLQVENYRKLGRLERALECVVQWLVALRGRIGELLAEPVSLWVRVKTDAAKQGNEESRLRTLKEGLEGHNLDTETLVTVLFAELKAYKTVRANTGQQRYNVLCDLLEICSEESGRLHERAVGLTELAQVLCYRSYAQQTECSSLDSVHEALRLLELVPRSAQNRDRLLDDRAQALLWLYICTLESKLEKSIEKEQRAKAQGVKNLDDFEPNDLNYEGRLLEDRFLYDGIAFNLATETALSKSLDDAFVLWKELLGAPGVPAVRSPEQTVASLHLLAALYKLMVKPLQAMESYLLVRALCSALGDSLGTAGALCQVTKLLFQLECPSYAQLFLEETESCLQKADSSSDSYLLLQQTCLLLRSQLCCVNHRIEEGLALLLGVLQNPALQKITKVWYLLRAHVLRLAAVYLSLPPACLSPELRQRIFGQGWKTPETALTEAHKLFRGIILLLMGGDVLGCQTTASDAQFVDYGDNVLLKWHVLGDVLACSEQLVALLSRLEVVCKAKAFCLEAVKLAMKLQAVRWCASFLVLKAQLELQQSELELSHFDLQQALFLLESDTEFKTGKKQKSQRKILPQKGQLEDKKPRDPVSEPPGEEEGFLKGPVLEFVPTASRVEKADALLASPKLEPPRRKRLTFLAHPATCPCCLCSDLALSALCLRWLLSCARSELAAGNLAEGLALIQAVLPRCAAVAARFAALLRDNLRCRSLGRDLPALELLHDLVAAGYAALALQSLASPQLAEELREELETGLTFLASCRPHLPNLEVSRASLLLTKAMATICRLASKHGDSVDGVFASSWTLQLPTLPPAEPKEATVPQTLKSDKAQPRKRKTKPTSAPAVPKPRAKKTQRAKPPSAPGADDIFALGDSDSEVPPIVIRPAAVPCTPHQKARPPAKARAAPASRTPFTIFSESSPPASNSRLLRAPKASGRVKSRLRVTFSDDSDAEGPEVGLTPPTTRKPYCARKVLSPKFMGCGAAQPRRGRPGPRRAGAAGEKRERATRRAPGKRAEEERELLRAIEEEEKVEEELEISFEVLRASEEEEGAPGRSRRSQREQEDIGDGPAARRWPGSGDPLPAVGTLSSALPAAGGIPSLDTVLELLKEAFNCVCHCPPGALYSHLCRLLALALGNQDPLSTAYLLSESVSVTTRHQLLSVIHRKIHKEKKSAGDVAEQLRGLSLREGSSAQRSRHLAELERLFVFSAGGLGCGERAAFRARLRQIPAGVTVCVLTLAGPQPGCAGDTLLLTRLEKDAPPLSIRVPLRSVLSDFEAILREQKEANGCTDKQDWWLRRSQLDQRM</sequence>
<feature type="compositionally biased region" description="Polar residues" evidence="1">
    <location>
        <begin position="1053"/>
        <end position="1069"/>
    </location>
</feature>
<dbReference type="InterPro" id="IPR005314">
    <property type="entry name" value="Peptidase_C50"/>
</dbReference>
<evidence type="ECO:0000256" key="1">
    <source>
        <dbReference type="SAM" id="MobiDB-lite"/>
    </source>
</evidence>
<keyword evidence="3" id="KW-1185">Reference proteome</keyword>
<dbReference type="GO" id="GO:0005813">
    <property type="term" value="C:centrosome"/>
    <property type="evidence" value="ECO:0007669"/>
    <property type="project" value="TreeGrafter"/>
</dbReference>
<dbReference type="GO" id="GO:0004197">
    <property type="term" value="F:cysteine-type endopeptidase activity"/>
    <property type="evidence" value="ECO:0007669"/>
    <property type="project" value="InterPro"/>
</dbReference>
<dbReference type="EMBL" id="VXBO01007655">
    <property type="protein sequence ID" value="NXN41378.1"/>
    <property type="molecule type" value="Genomic_DNA"/>
</dbReference>
<accession>A0A7L1IS10</accession>
<feature type="compositionally biased region" description="Basic and acidic residues" evidence="1">
    <location>
        <begin position="728"/>
        <end position="738"/>
    </location>
</feature>
<dbReference type="PANTHER" id="PTHR12792">
    <property type="entry name" value="EXTRA SPINDLE POLES 1-RELATED"/>
    <property type="match status" value="1"/>
</dbReference>
<feature type="region of interest" description="Disordered" evidence="1">
    <location>
        <begin position="955"/>
        <end position="1016"/>
    </location>
</feature>
<dbReference type="GO" id="GO:0072686">
    <property type="term" value="C:mitotic spindle"/>
    <property type="evidence" value="ECO:0007669"/>
    <property type="project" value="TreeGrafter"/>
</dbReference>
<feature type="region of interest" description="Disordered" evidence="1">
    <location>
        <begin position="713"/>
        <end position="748"/>
    </location>
</feature>
<dbReference type="GO" id="GO:0051307">
    <property type="term" value="P:meiotic chromosome separation"/>
    <property type="evidence" value="ECO:0007669"/>
    <property type="project" value="TreeGrafter"/>
</dbReference>
<feature type="region of interest" description="Disordered" evidence="1">
    <location>
        <begin position="1184"/>
        <end position="1225"/>
    </location>
</feature>
<feature type="non-terminal residue" evidence="2">
    <location>
        <position position="1"/>
    </location>
</feature>